<reference evidence="2" key="1">
    <citation type="submission" date="2020-06" db="EMBL/GenBank/DDBJ databases">
        <title>WGS assembly of Ceratodon purpureus strain R40.</title>
        <authorList>
            <person name="Carey S.B."/>
            <person name="Jenkins J."/>
            <person name="Shu S."/>
            <person name="Lovell J.T."/>
            <person name="Sreedasyam A."/>
            <person name="Maumus F."/>
            <person name="Tiley G.P."/>
            <person name="Fernandez-Pozo N."/>
            <person name="Barry K."/>
            <person name="Chen C."/>
            <person name="Wang M."/>
            <person name="Lipzen A."/>
            <person name="Daum C."/>
            <person name="Saski C.A."/>
            <person name="Payton A.C."/>
            <person name="Mcbreen J.C."/>
            <person name="Conrad R.E."/>
            <person name="Kollar L.M."/>
            <person name="Olsson S."/>
            <person name="Huttunen S."/>
            <person name="Landis J.B."/>
            <person name="Wickett N.J."/>
            <person name="Johnson M.G."/>
            <person name="Rensing S.A."/>
            <person name="Grimwood J."/>
            <person name="Schmutz J."/>
            <person name="Mcdaniel S.F."/>
        </authorList>
    </citation>
    <scope>NUCLEOTIDE SEQUENCE</scope>
    <source>
        <strain evidence="2">R40</strain>
    </source>
</reference>
<organism evidence="2 3">
    <name type="scientific">Ceratodon purpureus</name>
    <name type="common">Fire moss</name>
    <name type="synonym">Dicranum purpureum</name>
    <dbReference type="NCBI Taxonomy" id="3225"/>
    <lineage>
        <taxon>Eukaryota</taxon>
        <taxon>Viridiplantae</taxon>
        <taxon>Streptophyta</taxon>
        <taxon>Embryophyta</taxon>
        <taxon>Bryophyta</taxon>
        <taxon>Bryophytina</taxon>
        <taxon>Bryopsida</taxon>
        <taxon>Dicranidae</taxon>
        <taxon>Pseudoditrichales</taxon>
        <taxon>Ditrichaceae</taxon>
        <taxon>Ceratodon</taxon>
    </lineage>
</organism>
<evidence type="ECO:0008006" key="4">
    <source>
        <dbReference type="Google" id="ProtNLM"/>
    </source>
</evidence>
<dbReference type="InterPro" id="IPR039274">
    <property type="entry name" value="FPF1"/>
</dbReference>
<name>A0A8T0IQU2_CERPU</name>
<dbReference type="Proteomes" id="UP000822688">
    <property type="component" value="Chromosome 3"/>
</dbReference>
<dbReference type="OrthoDB" id="612242at2759"/>
<dbReference type="AlphaFoldDB" id="A0A8T0IQU2"/>
<dbReference type="PANTHER" id="PTHR33433">
    <property type="entry name" value="FLOWERING-PROMOTING FACTOR 1-LIKE PROTEIN 1"/>
    <property type="match status" value="1"/>
</dbReference>
<comment type="caution">
    <text evidence="2">The sequence shown here is derived from an EMBL/GenBank/DDBJ whole genome shotgun (WGS) entry which is preliminary data.</text>
</comment>
<evidence type="ECO:0000313" key="3">
    <source>
        <dbReference type="Proteomes" id="UP000822688"/>
    </source>
</evidence>
<dbReference type="EMBL" id="CM026423">
    <property type="protein sequence ID" value="KAG0584753.1"/>
    <property type="molecule type" value="Genomic_DNA"/>
</dbReference>
<evidence type="ECO:0000313" key="2">
    <source>
        <dbReference type="EMBL" id="KAG0584753.1"/>
    </source>
</evidence>
<proteinExistence type="inferred from homology"/>
<evidence type="ECO:0000256" key="1">
    <source>
        <dbReference type="ARBA" id="ARBA00008013"/>
    </source>
</evidence>
<gene>
    <name evidence="2" type="ORF">KC19_3G231800</name>
</gene>
<keyword evidence="3" id="KW-1185">Reference proteome</keyword>
<sequence length="113" mass="13069">MGGVWMFKDGVTRLVENPLAEPVDNRNMTGVRRKVLVHVATNEAITNYDQLEQRLREKGWTRYYAGDSNLRQYHKSDSSNDLISLPKSFAYIKTMHMYDIVVKVPNSFSVRDS</sequence>
<protein>
    <recommendedName>
        <fullName evidence="4">Flowering-promoting factor 1-like protein 3</fullName>
    </recommendedName>
</protein>
<comment type="similarity">
    <text evidence="1">Belongs to the FPF1 family.</text>
</comment>
<accession>A0A8T0IQU2</accession>